<dbReference type="Proteomes" id="UP001157418">
    <property type="component" value="Unassembled WGS sequence"/>
</dbReference>
<dbReference type="InterPro" id="IPR008942">
    <property type="entry name" value="ENTH_VHS"/>
</dbReference>
<dbReference type="InterPro" id="IPR016024">
    <property type="entry name" value="ARM-type_fold"/>
</dbReference>
<feature type="compositionally biased region" description="Low complexity" evidence="1">
    <location>
        <begin position="265"/>
        <end position="284"/>
    </location>
</feature>
<keyword evidence="3" id="KW-1185">Reference proteome</keyword>
<proteinExistence type="predicted"/>
<dbReference type="PANTHER" id="PTHR36498:SF1">
    <property type="entry name" value="TATA-BINDING PROTEIN-ASSOCIATED FACTOR 172"/>
    <property type="match status" value="1"/>
</dbReference>
<dbReference type="EMBL" id="CAKMRJ010002223">
    <property type="protein sequence ID" value="CAH1428545.1"/>
    <property type="molecule type" value="Genomic_DNA"/>
</dbReference>
<dbReference type="GO" id="GO:0017025">
    <property type="term" value="F:TBP-class protein binding"/>
    <property type="evidence" value="ECO:0007669"/>
    <property type="project" value="InterPro"/>
</dbReference>
<accession>A0AAU9MNL2</accession>
<reference evidence="2 3" key="1">
    <citation type="submission" date="2022-01" db="EMBL/GenBank/DDBJ databases">
        <authorList>
            <person name="Xiong W."/>
            <person name="Schranz E."/>
        </authorList>
    </citation>
    <scope>NUCLEOTIDE SEQUENCE [LARGE SCALE GENOMIC DNA]</scope>
</reference>
<comment type="caution">
    <text evidence="2">The sequence shown here is derived from an EMBL/GenBank/DDBJ whole genome shotgun (WGS) entry which is preliminary data.</text>
</comment>
<dbReference type="AlphaFoldDB" id="A0AAU9MNL2"/>
<dbReference type="SUPFAM" id="SSF48371">
    <property type="entry name" value="ARM repeat"/>
    <property type="match status" value="1"/>
</dbReference>
<feature type="region of interest" description="Disordered" evidence="1">
    <location>
        <begin position="184"/>
        <end position="212"/>
    </location>
</feature>
<evidence type="ECO:0000313" key="3">
    <source>
        <dbReference type="Proteomes" id="UP001157418"/>
    </source>
</evidence>
<dbReference type="InterPro" id="IPR044972">
    <property type="entry name" value="Mot1"/>
</dbReference>
<feature type="compositionally biased region" description="Polar residues" evidence="1">
    <location>
        <begin position="196"/>
        <end position="210"/>
    </location>
</feature>
<dbReference type="InterPro" id="IPR011989">
    <property type="entry name" value="ARM-like"/>
</dbReference>
<organism evidence="2 3">
    <name type="scientific">Lactuca virosa</name>
    <dbReference type="NCBI Taxonomy" id="75947"/>
    <lineage>
        <taxon>Eukaryota</taxon>
        <taxon>Viridiplantae</taxon>
        <taxon>Streptophyta</taxon>
        <taxon>Embryophyta</taxon>
        <taxon>Tracheophyta</taxon>
        <taxon>Spermatophyta</taxon>
        <taxon>Magnoliopsida</taxon>
        <taxon>eudicotyledons</taxon>
        <taxon>Gunneridae</taxon>
        <taxon>Pentapetalae</taxon>
        <taxon>asterids</taxon>
        <taxon>campanulids</taxon>
        <taxon>Asterales</taxon>
        <taxon>Asteraceae</taxon>
        <taxon>Cichorioideae</taxon>
        <taxon>Cichorieae</taxon>
        <taxon>Lactucinae</taxon>
        <taxon>Lactuca</taxon>
    </lineage>
</organism>
<sequence>MERVLKSTSCSFIKESLCLLMILSNWSYGTLPKRDATRFFCAVKKFGNDSQMRLIAAEVGGSAEAAPVDAQVELFDVLLDGCREAVKGGTMDPKGPLLDFFGAPVKANDVLSRVEELQLLAKRVNCYNDPISQFQALMYLKPATWSKAVRKLIHYKGQPDPLKGDALNKSVRETAQEALSAIFAGEDNSKPPPQEGLTQRIQGFGNTNFDVPSDDKKSFLSDMVGIGSATIKQGLNSLSQAQTHNKNDTGTYRGPNLRRSLTNESSYSDSKELSSQAALSSRSSTNASGSWSQDLKTSVLNGGLKIECSSFKSCSRSQTPISYVAGTWNIIDEEDVPCGPHCYLQVVRSIASMVDETLRPQLMTLLPCIFTCVRHSHVAVRLSASRCITSMAKSMTVNIMGSVIENIIPMLGDMASVNARQGVGMLTSLLVQGLGTDLVPYARLLVVPLLRCMSDCDHSVRRSVTHSFAALVPLLPLARGVSAPPVLSECLLSRSS</sequence>
<evidence type="ECO:0000313" key="2">
    <source>
        <dbReference type="EMBL" id="CAH1428545.1"/>
    </source>
</evidence>
<dbReference type="Gene3D" id="1.25.40.90">
    <property type="match status" value="1"/>
</dbReference>
<evidence type="ECO:0008006" key="4">
    <source>
        <dbReference type="Google" id="ProtNLM"/>
    </source>
</evidence>
<dbReference type="PANTHER" id="PTHR36498">
    <property type="entry name" value="TATA-BINDING PROTEIN-ASSOCIATED FACTOR 172"/>
    <property type="match status" value="1"/>
</dbReference>
<gene>
    <name evidence="2" type="ORF">LVIROSA_LOCUS15470</name>
</gene>
<dbReference type="GO" id="GO:0016887">
    <property type="term" value="F:ATP hydrolysis activity"/>
    <property type="evidence" value="ECO:0007669"/>
    <property type="project" value="InterPro"/>
</dbReference>
<dbReference type="GO" id="GO:0003677">
    <property type="term" value="F:DNA binding"/>
    <property type="evidence" value="ECO:0007669"/>
    <property type="project" value="InterPro"/>
</dbReference>
<feature type="compositionally biased region" description="Polar residues" evidence="1">
    <location>
        <begin position="239"/>
        <end position="250"/>
    </location>
</feature>
<evidence type="ECO:0000256" key="1">
    <source>
        <dbReference type="SAM" id="MobiDB-lite"/>
    </source>
</evidence>
<feature type="region of interest" description="Disordered" evidence="1">
    <location>
        <begin position="239"/>
        <end position="293"/>
    </location>
</feature>
<name>A0AAU9MNL2_9ASTR</name>
<protein>
    <recommendedName>
        <fullName evidence="4">Mot1 central domain-containing protein</fullName>
    </recommendedName>
</protein>
<dbReference type="Gene3D" id="1.25.10.10">
    <property type="entry name" value="Leucine-rich Repeat Variant"/>
    <property type="match status" value="1"/>
</dbReference>